<evidence type="ECO:0000256" key="12">
    <source>
        <dbReference type="ARBA" id="ARBA00023306"/>
    </source>
</evidence>
<dbReference type="PANTHER" id="PTHR22683:SF41">
    <property type="entry name" value="DNA TRANSLOCASE FTSK"/>
    <property type="match status" value="1"/>
</dbReference>
<evidence type="ECO:0000256" key="11">
    <source>
        <dbReference type="ARBA" id="ARBA00023136"/>
    </source>
</evidence>
<keyword evidence="11 17" id="KW-0472">Membrane</keyword>
<comment type="similarity">
    <text evidence="2">Belongs to the FtsK/SpoIIIE/SftA family.</text>
</comment>
<evidence type="ECO:0000256" key="17">
    <source>
        <dbReference type="SAM" id="Phobius"/>
    </source>
</evidence>
<reference evidence="19 20" key="1">
    <citation type="submission" date="2024-04" db="EMBL/GenBank/DDBJ databases">
        <authorList>
            <person name="Abashina T."/>
            <person name="Shaikin A."/>
        </authorList>
    </citation>
    <scope>NUCLEOTIDE SEQUENCE [LARGE SCALE GENOMIC DNA]</scope>
    <source>
        <strain evidence="19 20">AAFK</strain>
    </source>
</reference>
<gene>
    <name evidence="19" type="ORF">WOB96_00320</name>
</gene>
<keyword evidence="3" id="KW-1003">Cell membrane</keyword>
<dbReference type="SMART" id="SM00382">
    <property type="entry name" value="AAA"/>
    <property type="match status" value="1"/>
</dbReference>
<dbReference type="RefSeq" id="WP_341369265.1">
    <property type="nucleotide sequence ID" value="NZ_JBBPCO010000001.1"/>
</dbReference>
<dbReference type="Pfam" id="PF09397">
    <property type="entry name" value="FtsK_gamma"/>
    <property type="match status" value="1"/>
</dbReference>
<evidence type="ECO:0000256" key="10">
    <source>
        <dbReference type="ARBA" id="ARBA00023125"/>
    </source>
</evidence>
<dbReference type="SUPFAM" id="SSF52540">
    <property type="entry name" value="P-loop containing nucleoside triphosphate hydrolases"/>
    <property type="match status" value="1"/>
</dbReference>
<feature type="binding site" evidence="15">
    <location>
        <begin position="460"/>
        <end position="467"/>
    </location>
    <ligand>
        <name>ATP</name>
        <dbReference type="ChEBI" id="CHEBI:30616"/>
    </ligand>
</feature>
<dbReference type="Pfam" id="PF13491">
    <property type="entry name" value="FtsK_4TM"/>
    <property type="match status" value="1"/>
</dbReference>
<evidence type="ECO:0000256" key="6">
    <source>
        <dbReference type="ARBA" id="ARBA00022741"/>
    </source>
</evidence>
<proteinExistence type="inferred from homology"/>
<evidence type="ECO:0000259" key="18">
    <source>
        <dbReference type="PROSITE" id="PS50901"/>
    </source>
</evidence>
<dbReference type="Proteomes" id="UP001446205">
    <property type="component" value="Unassembled WGS sequence"/>
</dbReference>
<sequence length="796" mass="85270">MKKSVVASNSRPASGAAARSSGRKGFAREPLVFLLAALSVYMSLALLSYHHDDPSWSHSGPGTVQNLGGVVGAHFADIGMQLFGLFAYMLPLGVALGAIMFYREGTNAGYEAHFARRMLGFVFIASAGGALLHYFWPVDWWMLPATGAGGLWGSLLGDVSARYLHQIGASVFFLALLIAGISLALNRSLPQLLEHARQTLAARPRVPRDTSPSPLARFKAVPPLGRLRGLFSGLKLPSREKAEEPFVKTAAAPRAPRPEPAMLASAPFEEHLEAEIIPAAVAAPPTVRPAPPPRSHAAPRQETFSELGLPSLAMLDEAEGPGEMESDAVLAQRSRFLEEKLADFGVSVRVVAVHPGPVITRFEIEPGPGVKVSQVSNLSKDLARSLSAISVRVVETIPGKSVMGIEIPNAKRSIVRLREVFDSAAFDRSESMVTLALGKDINGIPVAADLARMPHLLVAGTTGSGKSVAVNAMILSILYKARADQVRMIMVDPKMLELSVYEGIPHLLAPVVTDMKEAANALRWSVAEMERRYKLMASVGVRNLAGFNRKVNEAIAAGEPLYDSTTAIGVESAPPLEPLPVIVVLIDELADLMMVVGKQVEDLITRLAQKARAAGIHLIMATQRPSVDVITGLIKANVPTRVAFQVSSKIDSRTILDQGGAEQLLGHGDMLYLPPGTGHPVRVHGAFVSDEEIHRVVGFLRSQGQPEYIESILKSSDDEGSSEDGDEGGEQDPLYDSAVAIVTQSGKASTSMVQRKLRVGYNRAARMVEEMERAGIVGPLQSNGSREVYAPPPPID</sequence>
<keyword evidence="6 15" id="KW-0547">Nucleotide-binding</keyword>
<evidence type="ECO:0000256" key="8">
    <source>
        <dbReference type="ARBA" id="ARBA00022840"/>
    </source>
</evidence>
<feature type="transmembrane region" description="Helical" evidence="17">
    <location>
        <begin position="163"/>
        <end position="185"/>
    </location>
</feature>
<comment type="subunit">
    <text evidence="14">Homohexamer. Forms a ring that surrounds DNA.</text>
</comment>
<dbReference type="EMBL" id="JBBPCO010000001">
    <property type="protein sequence ID" value="MEK8088199.1"/>
    <property type="molecule type" value="Genomic_DNA"/>
</dbReference>
<evidence type="ECO:0000256" key="9">
    <source>
        <dbReference type="ARBA" id="ARBA00022989"/>
    </source>
</evidence>
<evidence type="ECO:0000256" key="5">
    <source>
        <dbReference type="ARBA" id="ARBA00022692"/>
    </source>
</evidence>
<keyword evidence="4" id="KW-0132">Cell division</keyword>
<dbReference type="Pfam" id="PF17854">
    <property type="entry name" value="FtsK_alpha"/>
    <property type="match status" value="1"/>
</dbReference>
<accession>A0ABU9D459</accession>
<keyword evidence="8 15" id="KW-0067">ATP-binding</keyword>
<dbReference type="InterPro" id="IPR036388">
    <property type="entry name" value="WH-like_DNA-bd_sf"/>
</dbReference>
<feature type="transmembrane region" description="Helical" evidence="17">
    <location>
        <begin position="114"/>
        <end position="136"/>
    </location>
</feature>
<feature type="region of interest" description="Disordered" evidence="16">
    <location>
        <begin position="774"/>
        <end position="796"/>
    </location>
</feature>
<comment type="subcellular location">
    <subcellularLocation>
        <location evidence="1">Cell membrane</location>
        <topology evidence="1">Multi-pass membrane protein</topology>
    </subcellularLocation>
</comment>
<evidence type="ECO:0000256" key="1">
    <source>
        <dbReference type="ARBA" id="ARBA00004651"/>
    </source>
</evidence>
<evidence type="ECO:0000256" key="2">
    <source>
        <dbReference type="ARBA" id="ARBA00006474"/>
    </source>
</evidence>
<comment type="caution">
    <text evidence="19">The sequence shown here is derived from an EMBL/GenBank/DDBJ whole genome shotgun (WGS) entry which is preliminary data.</text>
</comment>
<dbReference type="SUPFAM" id="SSF46785">
    <property type="entry name" value="Winged helix' DNA-binding domain"/>
    <property type="match status" value="1"/>
</dbReference>
<dbReference type="InterPro" id="IPR018541">
    <property type="entry name" value="Ftsk_gamma"/>
</dbReference>
<keyword evidence="10" id="KW-0238">DNA-binding</keyword>
<keyword evidence="20" id="KW-1185">Reference proteome</keyword>
<dbReference type="PROSITE" id="PS50901">
    <property type="entry name" value="FTSK"/>
    <property type="match status" value="1"/>
</dbReference>
<evidence type="ECO:0000313" key="19">
    <source>
        <dbReference type="EMBL" id="MEK8088199.1"/>
    </source>
</evidence>
<organism evidence="19 20">
    <name type="scientific">Thermithiobacillus plumbiphilus</name>
    <dbReference type="NCBI Taxonomy" id="1729899"/>
    <lineage>
        <taxon>Bacteria</taxon>
        <taxon>Pseudomonadati</taxon>
        <taxon>Pseudomonadota</taxon>
        <taxon>Acidithiobacillia</taxon>
        <taxon>Acidithiobacillales</taxon>
        <taxon>Thermithiobacillaceae</taxon>
        <taxon>Thermithiobacillus</taxon>
    </lineage>
</organism>
<feature type="transmembrane region" description="Helical" evidence="17">
    <location>
        <begin position="82"/>
        <end position="102"/>
    </location>
</feature>
<dbReference type="InterPro" id="IPR041027">
    <property type="entry name" value="FtsK_alpha"/>
</dbReference>
<evidence type="ECO:0000256" key="7">
    <source>
        <dbReference type="ARBA" id="ARBA00022829"/>
    </source>
</evidence>
<evidence type="ECO:0000313" key="20">
    <source>
        <dbReference type="Proteomes" id="UP001446205"/>
    </source>
</evidence>
<evidence type="ECO:0000256" key="15">
    <source>
        <dbReference type="PROSITE-ProRule" id="PRU00289"/>
    </source>
</evidence>
<evidence type="ECO:0000256" key="3">
    <source>
        <dbReference type="ARBA" id="ARBA00022475"/>
    </source>
</evidence>
<keyword evidence="7" id="KW-0159">Chromosome partition</keyword>
<dbReference type="Pfam" id="PF01580">
    <property type="entry name" value="FtsK_SpoIIIE"/>
    <property type="match status" value="1"/>
</dbReference>
<comment type="function">
    <text evidence="13">Essential cell division protein that coordinates cell division and chromosome segregation. The N-terminus is involved in assembly of the cell-division machinery. The C-terminus functions as a DNA motor that moves dsDNA in an ATP-dependent manner towards the dif recombination site, which is located within the replication terminus region. Translocation stops specifically at Xer-dif sites, where FtsK interacts with the Xer recombinase, allowing activation of chromosome unlinking by recombination. FtsK orienting polar sequences (KOPS) guide the direction of DNA translocation. FtsK can remove proteins from DNA as it translocates, but translocation stops specifically at XerCD-dif site, thereby preventing removal of XerC and XerD from dif.</text>
</comment>
<dbReference type="Gene3D" id="1.10.10.10">
    <property type="entry name" value="Winged helix-like DNA-binding domain superfamily/Winged helix DNA-binding domain"/>
    <property type="match status" value="1"/>
</dbReference>
<keyword evidence="12" id="KW-0131">Cell cycle</keyword>
<keyword evidence="5 17" id="KW-0812">Transmembrane</keyword>
<dbReference type="Gene3D" id="3.30.980.40">
    <property type="match status" value="1"/>
</dbReference>
<name>A0ABU9D459_9PROT</name>
<dbReference type="PANTHER" id="PTHR22683">
    <property type="entry name" value="SPORULATION PROTEIN RELATED"/>
    <property type="match status" value="1"/>
</dbReference>
<evidence type="ECO:0000256" key="13">
    <source>
        <dbReference type="ARBA" id="ARBA00024784"/>
    </source>
</evidence>
<dbReference type="SMART" id="SM00843">
    <property type="entry name" value="Ftsk_gamma"/>
    <property type="match status" value="1"/>
</dbReference>
<dbReference type="InterPro" id="IPR050206">
    <property type="entry name" value="FtsK/SpoIIIE/SftA"/>
</dbReference>
<dbReference type="InterPro" id="IPR025199">
    <property type="entry name" value="FtsK_4TM"/>
</dbReference>
<evidence type="ECO:0000256" key="16">
    <source>
        <dbReference type="SAM" id="MobiDB-lite"/>
    </source>
</evidence>
<keyword evidence="9 17" id="KW-1133">Transmembrane helix</keyword>
<dbReference type="InterPro" id="IPR036390">
    <property type="entry name" value="WH_DNA-bd_sf"/>
</dbReference>
<feature type="domain" description="FtsK" evidence="18">
    <location>
        <begin position="443"/>
        <end position="653"/>
    </location>
</feature>
<dbReference type="InterPro" id="IPR002543">
    <property type="entry name" value="FtsK_dom"/>
</dbReference>
<evidence type="ECO:0000256" key="14">
    <source>
        <dbReference type="ARBA" id="ARBA00025923"/>
    </source>
</evidence>
<dbReference type="Gene3D" id="3.40.50.300">
    <property type="entry name" value="P-loop containing nucleotide triphosphate hydrolases"/>
    <property type="match status" value="1"/>
</dbReference>
<dbReference type="InterPro" id="IPR003593">
    <property type="entry name" value="AAA+_ATPase"/>
</dbReference>
<dbReference type="CDD" id="cd01127">
    <property type="entry name" value="TrwB_TraG_TraD_VirD4"/>
    <property type="match status" value="1"/>
</dbReference>
<dbReference type="InterPro" id="IPR027417">
    <property type="entry name" value="P-loop_NTPase"/>
</dbReference>
<feature type="transmembrane region" description="Helical" evidence="17">
    <location>
        <begin position="31"/>
        <end position="49"/>
    </location>
</feature>
<protein>
    <submittedName>
        <fullName evidence="19">DNA translocase FtsK 4TM domain-containing protein</fullName>
    </submittedName>
</protein>
<evidence type="ECO:0000256" key="4">
    <source>
        <dbReference type="ARBA" id="ARBA00022618"/>
    </source>
</evidence>